<evidence type="ECO:0000313" key="4">
    <source>
        <dbReference type="Proteomes" id="UP000570010"/>
    </source>
</evidence>
<keyword evidence="3" id="KW-1185">Reference proteome</keyword>
<dbReference type="Gene3D" id="3.30.70.270">
    <property type="match status" value="1"/>
</dbReference>
<dbReference type="EMBL" id="JAAIWN010000001">
    <property type="protein sequence ID" value="NEY79995.1"/>
    <property type="molecule type" value="Genomic_DNA"/>
</dbReference>
<proteinExistence type="predicted"/>
<dbReference type="EMBL" id="JACEIO010000001">
    <property type="protein sequence ID" value="MBA4535619.1"/>
    <property type="molecule type" value="Genomic_DNA"/>
</dbReference>
<evidence type="ECO:0000313" key="3">
    <source>
        <dbReference type="Proteomes" id="UP000472971"/>
    </source>
</evidence>
<reference evidence="1 4" key="2">
    <citation type="submission" date="2020-07" db="EMBL/GenBank/DDBJ databases">
        <authorList>
            <person name="Feng H."/>
        </authorList>
    </citation>
    <scope>NUCLEOTIDE SEQUENCE [LARGE SCALE GENOMIC DNA]</scope>
    <source>
        <strain evidence="4">s-12</strain>
        <strain evidence="1">S-12</strain>
    </source>
</reference>
<name>A0A6B3VUJ8_9BACI</name>
<gene>
    <name evidence="2" type="ORF">G4D64_00355</name>
    <name evidence="1" type="ORF">H1Z61_00355</name>
</gene>
<reference evidence="2 3" key="1">
    <citation type="submission" date="2020-02" db="EMBL/GenBank/DDBJ databases">
        <title>Bacillus aquiflavi sp. nov., isolated from yellow water of strong flavor Chinese baijiu in Yibin region of China.</title>
        <authorList>
            <person name="Xie J."/>
        </authorList>
    </citation>
    <scope>NUCLEOTIDE SEQUENCE [LARGE SCALE GENOMIC DNA]</scope>
    <source>
        <strain evidence="2 3">3H-10</strain>
    </source>
</reference>
<dbReference type="Proteomes" id="UP000472971">
    <property type="component" value="Unassembled WGS sequence"/>
</dbReference>
<comment type="caution">
    <text evidence="2">The sequence shown here is derived from an EMBL/GenBank/DDBJ whole genome shotgun (WGS) entry which is preliminary data.</text>
</comment>
<dbReference type="InterPro" id="IPR043128">
    <property type="entry name" value="Rev_trsase/Diguanyl_cyclase"/>
</dbReference>
<organism evidence="2 3">
    <name type="scientific">Bacillus aquiflavi</name>
    <dbReference type="NCBI Taxonomy" id="2672567"/>
    <lineage>
        <taxon>Bacteria</taxon>
        <taxon>Bacillati</taxon>
        <taxon>Bacillota</taxon>
        <taxon>Bacilli</taxon>
        <taxon>Bacillales</taxon>
        <taxon>Bacillaceae</taxon>
        <taxon>Bacillus</taxon>
    </lineage>
</organism>
<sequence>MFKVGVVGPSLSVERILDVGKEFESELTFLSYPYHEAYETTKIVKEHENEVDAWLFSGPIPYTIAKDALGTDKRLTGVFFLETGFYKSFLNLFFKKGTMFEGISIDIPLGENVVDEALAQLDIRPNNVYVKKFDAHIDYMKLYHHHQRLWKEGKIEAVLTCYPQVKELLENDGIAANWISTTRLETRQTLQVLVEKARAKYFKNTQIAVCIVEIEEAKVQSQKDFLSYDLQYTDLKMNEELLHLSRSLNGSFLKLGSGSYIIFSSRGEMEHKLPVLQKTTEVLIREWKRSVLTGIGFGDSAIAAEFNARRAVQLSKEETGKKIMIIDDDGRTVEFMNEENILSYGSSSHDELLVKKLQHVNVSVQTYEKVKACVDKKGWTSFTTKDLALELNMSDRNAQRIVSTLCKAELLKDVGETKKHNKGRPSKLYTFSR</sequence>
<dbReference type="AlphaFoldDB" id="A0A6B3VUJ8"/>
<evidence type="ECO:0000313" key="2">
    <source>
        <dbReference type="EMBL" id="NEY79995.1"/>
    </source>
</evidence>
<dbReference type="Proteomes" id="UP000570010">
    <property type="component" value="Unassembled WGS sequence"/>
</dbReference>
<dbReference type="RefSeq" id="WP_163238924.1">
    <property type="nucleotide sequence ID" value="NZ_CP082780.1"/>
</dbReference>
<evidence type="ECO:0000313" key="1">
    <source>
        <dbReference type="EMBL" id="MBA4535619.1"/>
    </source>
</evidence>
<accession>A0A6B3VUJ8</accession>
<protein>
    <recommendedName>
        <fullName evidence="5">Transcriptional regulator</fullName>
    </recommendedName>
</protein>
<evidence type="ECO:0008006" key="5">
    <source>
        <dbReference type="Google" id="ProtNLM"/>
    </source>
</evidence>